<dbReference type="Gene3D" id="1.10.150.690">
    <property type="entry name" value="DUF2063"/>
    <property type="match status" value="1"/>
</dbReference>
<evidence type="ECO:0000313" key="3">
    <source>
        <dbReference type="Proteomes" id="UP000701702"/>
    </source>
</evidence>
<evidence type="ECO:0000259" key="1">
    <source>
        <dbReference type="Pfam" id="PF09836"/>
    </source>
</evidence>
<name>A0ABM8WN94_9BURK</name>
<dbReference type="Proteomes" id="UP000701702">
    <property type="component" value="Unassembled WGS sequence"/>
</dbReference>
<dbReference type="InterPro" id="IPR044922">
    <property type="entry name" value="DUF2063_N_sf"/>
</dbReference>
<proteinExistence type="predicted"/>
<sequence>MRAPDTLQQAFANATIDTEPTAASLSIFAGDTAQARDRIGYYRGNQHETALKVLRAAYPVVLALMGDAFFEGLSHAYRQTHPSRDPDLHRYGESLPAFLATFSPVAPYPYLPDVARLEWLCHVAYYAADDVMLDAAMLQSMAPADVAALAVTLCRCAQPFSAAWAAVPIWQAHQSGGPPLPECPDTPSHGLVIRPRWRVSVIAMPPAQVDVLDRLRGQPKTLGDLLWHAASADPSFDAASTFAAWLETGLLCLASPHPTEGDTRS</sequence>
<dbReference type="Pfam" id="PF09836">
    <property type="entry name" value="DUF2063"/>
    <property type="match status" value="1"/>
</dbReference>
<keyword evidence="3" id="KW-1185">Reference proteome</keyword>
<accession>A0ABM8WN94</accession>
<evidence type="ECO:0000313" key="2">
    <source>
        <dbReference type="EMBL" id="CAG9168898.1"/>
    </source>
</evidence>
<protein>
    <recommendedName>
        <fullName evidence="1">Putative DNA-binding domain-containing protein</fullName>
    </recommendedName>
</protein>
<organism evidence="2 3">
    <name type="scientific">Cupriavidus pinatubonensis</name>
    <dbReference type="NCBI Taxonomy" id="248026"/>
    <lineage>
        <taxon>Bacteria</taxon>
        <taxon>Pseudomonadati</taxon>
        <taxon>Pseudomonadota</taxon>
        <taxon>Betaproteobacteria</taxon>
        <taxon>Burkholderiales</taxon>
        <taxon>Burkholderiaceae</taxon>
        <taxon>Cupriavidus</taxon>
    </lineage>
</organism>
<reference evidence="2 3" key="1">
    <citation type="submission" date="2021-08" db="EMBL/GenBank/DDBJ databases">
        <authorList>
            <person name="Peeters C."/>
        </authorList>
    </citation>
    <scope>NUCLEOTIDE SEQUENCE [LARGE SCALE GENOMIC DNA]</scope>
    <source>
        <strain evidence="2 3">LMG 23994</strain>
    </source>
</reference>
<gene>
    <name evidence="2" type="ORF">LMG23994_01462</name>
</gene>
<dbReference type="RefSeq" id="WP_224000964.1">
    <property type="nucleotide sequence ID" value="NZ_CAJZAF010000006.1"/>
</dbReference>
<comment type="caution">
    <text evidence="2">The sequence shown here is derived from an EMBL/GenBank/DDBJ whole genome shotgun (WGS) entry which is preliminary data.</text>
</comment>
<feature type="domain" description="Putative DNA-binding" evidence="1">
    <location>
        <begin position="7"/>
        <end position="99"/>
    </location>
</feature>
<dbReference type="EMBL" id="CAJZAF010000006">
    <property type="protein sequence ID" value="CAG9168898.1"/>
    <property type="molecule type" value="Genomic_DNA"/>
</dbReference>
<dbReference type="InterPro" id="IPR018640">
    <property type="entry name" value="DUF2063"/>
</dbReference>